<proteinExistence type="predicted"/>
<name>A0AAV7EC39_ARIFI</name>
<sequence>MLFEFLKYGRRIRRDDNTGALECGNVYHDSCDLWEDAGVRAKSRRSESRSISKRRSPFWFSGGKQNYKKKRRH</sequence>
<reference evidence="2 3" key="1">
    <citation type="submission" date="2021-07" db="EMBL/GenBank/DDBJ databases">
        <title>The Aristolochia fimbriata genome: insights into angiosperm evolution, floral development and chemical biosynthesis.</title>
        <authorList>
            <person name="Jiao Y."/>
        </authorList>
    </citation>
    <scope>NUCLEOTIDE SEQUENCE [LARGE SCALE GENOMIC DNA]</scope>
    <source>
        <strain evidence="2">IBCAS-2021</strain>
        <tissue evidence="2">Leaf</tissue>
    </source>
</reference>
<evidence type="ECO:0000313" key="2">
    <source>
        <dbReference type="EMBL" id="KAG9445406.1"/>
    </source>
</evidence>
<dbReference type="EMBL" id="JAINDJ010000006">
    <property type="protein sequence ID" value="KAG9445406.1"/>
    <property type="molecule type" value="Genomic_DNA"/>
</dbReference>
<feature type="region of interest" description="Disordered" evidence="1">
    <location>
        <begin position="42"/>
        <end position="73"/>
    </location>
</feature>
<accession>A0AAV7EC39</accession>
<evidence type="ECO:0000313" key="3">
    <source>
        <dbReference type="Proteomes" id="UP000825729"/>
    </source>
</evidence>
<keyword evidence="3" id="KW-1185">Reference proteome</keyword>
<comment type="caution">
    <text evidence="2">The sequence shown here is derived from an EMBL/GenBank/DDBJ whole genome shotgun (WGS) entry which is preliminary data.</text>
</comment>
<dbReference type="AlphaFoldDB" id="A0AAV7EC39"/>
<organism evidence="2 3">
    <name type="scientific">Aristolochia fimbriata</name>
    <name type="common">White veined hardy Dutchman's pipe vine</name>
    <dbReference type="NCBI Taxonomy" id="158543"/>
    <lineage>
        <taxon>Eukaryota</taxon>
        <taxon>Viridiplantae</taxon>
        <taxon>Streptophyta</taxon>
        <taxon>Embryophyta</taxon>
        <taxon>Tracheophyta</taxon>
        <taxon>Spermatophyta</taxon>
        <taxon>Magnoliopsida</taxon>
        <taxon>Magnoliidae</taxon>
        <taxon>Piperales</taxon>
        <taxon>Aristolochiaceae</taxon>
        <taxon>Aristolochia</taxon>
    </lineage>
</organism>
<gene>
    <name evidence="2" type="ORF">H6P81_016746</name>
</gene>
<protein>
    <submittedName>
        <fullName evidence="2">Uncharacterized protein</fullName>
    </submittedName>
</protein>
<dbReference type="Proteomes" id="UP000825729">
    <property type="component" value="Unassembled WGS sequence"/>
</dbReference>
<evidence type="ECO:0000256" key="1">
    <source>
        <dbReference type="SAM" id="MobiDB-lite"/>
    </source>
</evidence>